<dbReference type="Proteomes" id="UP000663870">
    <property type="component" value="Unassembled WGS sequence"/>
</dbReference>
<protein>
    <submittedName>
        <fullName evidence="2">Uncharacterized protein</fullName>
    </submittedName>
</protein>
<proteinExistence type="predicted"/>
<reference evidence="2" key="1">
    <citation type="submission" date="2021-02" db="EMBL/GenBank/DDBJ databases">
        <authorList>
            <person name="Nowell W R."/>
        </authorList>
    </citation>
    <scope>NUCLEOTIDE SEQUENCE</scope>
</reference>
<organism evidence="2 3">
    <name type="scientific">Rotaria sordida</name>
    <dbReference type="NCBI Taxonomy" id="392033"/>
    <lineage>
        <taxon>Eukaryota</taxon>
        <taxon>Metazoa</taxon>
        <taxon>Spiralia</taxon>
        <taxon>Gnathifera</taxon>
        <taxon>Rotifera</taxon>
        <taxon>Eurotatoria</taxon>
        <taxon>Bdelloidea</taxon>
        <taxon>Philodinida</taxon>
        <taxon>Philodinidae</taxon>
        <taxon>Rotaria</taxon>
    </lineage>
</organism>
<feature type="compositionally biased region" description="Polar residues" evidence="1">
    <location>
        <begin position="117"/>
        <end position="133"/>
    </location>
</feature>
<name>A0A813TLW1_9BILA</name>
<feature type="region of interest" description="Disordered" evidence="1">
    <location>
        <begin position="106"/>
        <end position="133"/>
    </location>
</feature>
<feature type="compositionally biased region" description="Polar residues" evidence="1">
    <location>
        <begin position="164"/>
        <end position="214"/>
    </location>
</feature>
<keyword evidence="3" id="KW-1185">Reference proteome</keyword>
<comment type="caution">
    <text evidence="2">The sequence shown here is derived from an EMBL/GenBank/DDBJ whole genome shotgun (WGS) entry which is preliminary data.</text>
</comment>
<feature type="region of interest" description="Disordered" evidence="1">
    <location>
        <begin position="369"/>
        <end position="426"/>
    </location>
</feature>
<evidence type="ECO:0000313" key="2">
    <source>
        <dbReference type="EMBL" id="CAF0813032.1"/>
    </source>
</evidence>
<dbReference type="AlphaFoldDB" id="A0A813TLW1"/>
<gene>
    <name evidence="2" type="ORF">JXQ802_LOCUS4810</name>
</gene>
<feature type="compositionally biased region" description="Polar residues" evidence="1">
    <location>
        <begin position="391"/>
        <end position="426"/>
    </location>
</feature>
<accession>A0A813TLW1</accession>
<feature type="compositionally biased region" description="Polar residues" evidence="1">
    <location>
        <begin position="273"/>
        <end position="299"/>
    </location>
</feature>
<evidence type="ECO:0000256" key="1">
    <source>
        <dbReference type="SAM" id="MobiDB-lite"/>
    </source>
</evidence>
<feature type="compositionally biased region" description="Basic and acidic residues" evidence="1">
    <location>
        <begin position="261"/>
        <end position="272"/>
    </location>
</feature>
<feature type="region of interest" description="Disordered" evidence="1">
    <location>
        <begin position="162"/>
        <end position="321"/>
    </location>
</feature>
<evidence type="ECO:0000313" key="3">
    <source>
        <dbReference type="Proteomes" id="UP000663870"/>
    </source>
</evidence>
<dbReference type="EMBL" id="CAJNOL010000069">
    <property type="protein sequence ID" value="CAF0813032.1"/>
    <property type="molecule type" value="Genomic_DNA"/>
</dbReference>
<sequence>MPNNCSTLIQRKQNILHKILRSSSDGKIQNAITETTAELCVAGTRKTPAYSPTSTNHLTASSTTRRLNTFNTNRIQPSSNHFYDTHLPSIRDTNDNVERQQNQIFDELHDRPHSKKPSMNTSPKSVGRPPSTSISSIFNALTKRSTENFMSTYGDFEEVVNPSAVPTSRRSQQSHKGTATKQTIVPQKQTSDNVGDIRFSNSSGDINQQRTLGTSARHRTNIPQIHVEPSLTPETTTKERTNTGQHYQRRTHHTVKTPMKQKIDKYRRRSEEATQATNGNTLMNATNNGLSATVPSLTPSPLARSKQPPPSPTTVRRVSSDAELEARLEVLRLSMDTNFIHTDQQPQSQSHQYSNNRNKSSYLSNTYQQITPKTSTSNPPTPPVRFRRNHGPTQPTSSGNSSRQQNVNNINNRPTQQQQQRSIKQLTKSSSGNLYLAFIASRHFSTIEDSLFECNIDHQKLLNIFTWLKDVEDHRHEQLDHEQLLNEQNQRMLDHEENLSLYSEIQFAVDDVPPNTTGKLCEKIETIQFEN</sequence>